<dbReference type="HAMAP" id="MF_01894">
    <property type="entry name" value="Smc_prok"/>
    <property type="match status" value="1"/>
</dbReference>
<dbReference type="GO" id="GO:0003677">
    <property type="term" value="F:DNA binding"/>
    <property type="evidence" value="ECO:0007669"/>
    <property type="project" value="UniProtKB-UniRule"/>
</dbReference>
<comment type="similarity">
    <text evidence="7">Belongs to the SMC family.</text>
</comment>
<keyword evidence="2 7" id="KW-0963">Cytoplasm</keyword>
<evidence type="ECO:0000256" key="3">
    <source>
        <dbReference type="ARBA" id="ARBA00022741"/>
    </source>
</evidence>
<dbReference type="PANTHER" id="PTHR43977">
    <property type="entry name" value="STRUCTURAL MAINTENANCE OF CHROMOSOMES PROTEIN 3"/>
    <property type="match status" value="1"/>
</dbReference>
<evidence type="ECO:0000256" key="2">
    <source>
        <dbReference type="ARBA" id="ARBA00022490"/>
    </source>
</evidence>
<dbReference type="Gene3D" id="3.30.70.1620">
    <property type="match status" value="1"/>
</dbReference>
<reference evidence="9 10" key="1">
    <citation type="submission" date="2016-11" db="EMBL/GenBank/DDBJ databases">
        <authorList>
            <person name="Jaros S."/>
            <person name="Januszkiewicz K."/>
            <person name="Wedrychowicz H."/>
        </authorList>
    </citation>
    <scope>NUCLEOTIDE SEQUENCE [LARGE SCALE GENOMIC DNA]</scope>
    <source>
        <strain evidence="9 10">DSM 15970</strain>
    </source>
</reference>
<comment type="function">
    <text evidence="7">Required for chromosome condensation and partitioning.</text>
</comment>
<dbReference type="SUPFAM" id="SSF75553">
    <property type="entry name" value="Smc hinge domain"/>
    <property type="match status" value="1"/>
</dbReference>
<dbReference type="AlphaFoldDB" id="A0A1M6F1K3"/>
<evidence type="ECO:0000256" key="4">
    <source>
        <dbReference type="ARBA" id="ARBA00022840"/>
    </source>
</evidence>
<dbReference type="InterPro" id="IPR003395">
    <property type="entry name" value="RecF/RecN/SMC_N"/>
</dbReference>
<name>A0A1M6F1K3_9FIRM</name>
<feature type="coiled-coil region" evidence="7">
    <location>
        <begin position="332"/>
        <end position="366"/>
    </location>
</feature>
<dbReference type="InterPro" id="IPR027417">
    <property type="entry name" value="P-loop_NTPase"/>
</dbReference>
<comment type="domain">
    <text evidence="7">Contains large globular domains required for ATP hydrolysis at each terminus and a third globular domain forming a flexible hinge near the middle of the molecule. These domains are separated by coiled-coil structures.</text>
</comment>
<sequence length="1186" mass="134969">MYLKSIEIQGFKSFANKMSFEFHNGITAIVGPNGSGKSNVADAVRWVLGEQKVKQLRGSKMEDVIFSGTESRKPLGFAYVAITLDNSDSQLQIDFDEVKISRRIFRSGESEYKINGSTCRLKDISELFYDTGIGKEGYSIIGQGQIEKILSEKPEDRRELFDEAAGIVKFKRRKAVTIKKLEEERQNLVRVRDILNELGGQLEPLRKQSEAAKSYLKLKDRLKIADIQIFLSEATDIQKKKERLTEKFDAVSGDIEESRSNLDKTKSEYEQSCSLIEELTIHLEEKRKLHHDKTLEKEKFEGEINVINEQINSIRSSDLHVNERLNGISKKMGLLEDQKREFNQQRDELELELSEASASLQNAEENFAKISSLIAAVSSGTDELKGEIIENLNEKSNLRSKIQRFDTMLEQVLARKAELNSLAQKGSIDLEDTIAAKELLRSEYEKEGSALKRTTEEAETAHEEIASLKNQLNNLGKNLQDIQNSYHREKSRLESLKNIIERYDGYGNSIQKVMEQKEHASGIIGVVADIIQADREYETAIETALGGSLRNIVTDTEKTAKTMVEFLKRNKFGRATFLPLESIEGKSENFNSKLISEPGFIGIASTLVRTEDKYSNIARFLLGRIIVVDNIDNALKIASKYKYSLRIVTLEGEQLNPGGSISGGAFRNTGSLLGRRREMEELEESVRVHKSRSEELLSETKLVNEKLAHLESAYEMYKKTMQEHFLLINKLEMNLKLKEERIRDLEDKQKNSYFENSELKKQIEEIEEEKNKLSQKLSIMDARSASIEDEITLKSGELDGLQDALSLQARGNEEIRLSHAGIKQKKDFIASNIRRIENEIKILGEEMAAINREHSNSALELHDKLTKTEELKRCIQKIEDEACLLKAETENLENEKKSLSAGHKDFLDKRDAFSDRINELDKELLRLDGQLEKLQESFDNRADYIWNEYEITFNEAQKYPLEELISLVQAKRELDSIRTEIRSLGDININAIDEYKNVGERYSFLKGQHDDLAEAEESLVKVIVELDKGMRRQFSEQFDVIRSEFGKVFQELFGGGYGTLEMVENEDILDAGIVITAQPPGKKLQNVQLMSGGEKALTAISLLFAIQNLKPSPFCLLDEIEAALDDPNIDRFSQYLHKLCVNTQFIVITHRKGTMASADRLYGITMQEKGVSTQVSVNLEEFQLVT</sequence>
<gene>
    <name evidence="7" type="primary">smc</name>
    <name evidence="9" type="ORF">SAMN02745691_01026</name>
</gene>
<dbReference type="SUPFAM" id="SSF52540">
    <property type="entry name" value="P-loop containing nucleoside triphosphate hydrolases"/>
    <property type="match status" value="1"/>
</dbReference>
<organism evidence="9 10">
    <name type="scientific">Parasporobacterium paucivorans DSM 15970</name>
    <dbReference type="NCBI Taxonomy" id="1122934"/>
    <lineage>
        <taxon>Bacteria</taxon>
        <taxon>Bacillati</taxon>
        <taxon>Bacillota</taxon>
        <taxon>Clostridia</taxon>
        <taxon>Lachnospirales</taxon>
        <taxon>Lachnospiraceae</taxon>
        <taxon>Parasporobacterium</taxon>
    </lineage>
</organism>
<dbReference type="OrthoDB" id="9808768at2"/>
<keyword evidence="5 7" id="KW-0175">Coiled coil</keyword>
<dbReference type="STRING" id="1122934.SAMN02745691_01026"/>
<dbReference type="InterPro" id="IPR024704">
    <property type="entry name" value="SMC"/>
</dbReference>
<dbReference type="GO" id="GO:0007062">
    <property type="term" value="P:sister chromatid cohesion"/>
    <property type="evidence" value="ECO:0007669"/>
    <property type="project" value="InterPro"/>
</dbReference>
<dbReference type="CDD" id="cd03278">
    <property type="entry name" value="ABC_SMC_barmotin"/>
    <property type="match status" value="1"/>
</dbReference>
<dbReference type="FunFam" id="3.40.50.300:FF:000984">
    <property type="entry name" value="Chromosome partition protein Smc"/>
    <property type="match status" value="1"/>
</dbReference>
<dbReference type="Gene3D" id="3.40.50.300">
    <property type="entry name" value="P-loop containing nucleotide triphosphate hydrolases"/>
    <property type="match status" value="2"/>
</dbReference>
<feature type="coiled-coil region" evidence="7">
    <location>
        <begin position="451"/>
        <end position="499"/>
    </location>
</feature>
<dbReference type="PIRSF" id="PIRSF005719">
    <property type="entry name" value="SMC"/>
    <property type="match status" value="1"/>
</dbReference>
<comment type="subcellular location">
    <subcellularLocation>
        <location evidence="1 7">Cytoplasm</location>
    </subcellularLocation>
</comment>
<dbReference type="Pfam" id="PF02463">
    <property type="entry name" value="SMC_N"/>
    <property type="match status" value="1"/>
</dbReference>
<evidence type="ECO:0000313" key="9">
    <source>
        <dbReference type="EMBL" id="SHI91567.1"/>
    </source>
</evidence>
<dbReference type="GO" id="GO:0030261">
    <property type="term" value="P:chromosome condensation"/>
    <property type="evidence" value="ECO:0007669"/>
    <property type="project" value="InterPro"/>
</dbReference>
<dbReference type="SMART" id="SM00968">
    <property type="entry name" value="SMC_hinge"/>
    <property type="match status" value="1"/>
</dbReference>
<keyword evidence="10" id="KW-1185">Reference proteome</keyword>
<proteinExistence type="inferred from homology"/>
<keyword evidence="3 7" id="KW-0547">Nucleotide-binding</keyword>
<keyword evidence="6 7" id="KW-0238">DNA-binding</keyword>
<dbReference type="RefSeq" id="WP_073993289.1">
    <property type="nucleotide sequence ID" value="NZ_FQYT01000009.1"/>
</dbReference>
<dbReference type="Proteomes" id="UP000184342">
    <property type="component" value="Unassembled WGS sequence"/>
</dbReference>
<evidence type="ECO:0000256" key="6">
    <source>
        <dbReference type="ARBA" id="ARBA00023125"/>
    </source>
</evidence>
<evidence type="ECO:0000256" key="7">
    <source>
        <dbReference type="HAMAP-Rule" id="MF_01894"/>
    </source>
</evidence>
<evidence type="ECO:0000313" key="10">
    <source>
        <dbReference type="Proteomes" id="UP000184342"/>
    </source>
</evidence>
<dbReference type="InterPro" id="IPR036277">
    <property type="entry name" value="SMC_hinge_sf"/>
</dbReference>
<evidence type="ECO:0000259" key="8">
    <source>
        <dbReference type="SMART" id="SM00968"/>
    </source>
</evidence>
<dbReference type="FunFam" id="3.40.50.300:FF:000901">
    <property type="entry name" value="Chromosome partition protein Smc"/>
    <property type="match status" value="1"/>
</dbReference>
<dbReference type="Pfam" id="PF06470">
    <property type="entry name" value="SMC_hinge"/>
    <property type="match status" value="1"/>
</dbReference>
<dbReference type="GO" id="GO:0005524">
    <property type="term" value="F:ATP binding"/>
    <property type="evidence" value="ECO:0007669"/>
    <property type="project" value="UniProtKB-UniRule"/>
</dbReference>
<dbReference type="EMBL" id="FQYT01000009">
    <property type="protein sequence ID" value="SHI91567.1"/>
    <property type="molecule type" value="Genomic_DNA"/>
</dbReference>
<dbReference type="GO" id="GO:0007059">
    <property type="term" value="P:chromosome segregation"/>
    <property type="evidence" value="ECO:0007669"/>
    <property type="project" value="UniProtKB-UniRule"/>
</dbReference>
<keyword evidence="4 7" id="KW-0067">ATP-binding</keyword>
<dbReference type="InterPro" id="IPR011890">
    <property type="entry name" value="SMC_prok"/>
</dbReference>
<dbReference type="GO" id="GO:0005737">
    <property type="term" value="C:cytoplasm"/>
    <property type="evidence" value="ECO:0007669"/>
    <property type="project" value="UniProtKB-SubCell"/>
</dbReference>
<dbReference type="GO" id="GO:0005694">
    <property type="term" value="C:chromosome"/>
    <property type="evidence" value="ECO:0007669"/>
    <property type="project" value="InterPro"/>
</dbReference>
<feature type="coiled-coil region" evidence="7">
    <location>
        <begin position="728"/>
        <end position="783"/>
    </location>
</feature>
<protein>
    <recommendedName>
        <fullName evidence="7">Chromosome partition protein Smc</fullName>
    </recommendedName>
</protein>
<dbReference type="GO" id="GO:0016887">
    <property type="term" value="F:ATP hydrolysis activity"/>
    <property type="evidence" value="ECO:0007669"/>
    <property type="project" value="InterPro"/>
</dbReference>
<feature type="domain" description="SMC hinge" evidence="8">
    <location>
        <begin position="521"/>
        <end position="638"/>
    </location>
</feature>
<feature type="binding site" evidence="7">
    <location>
        <begin position="32"/>
        <end position="39"/>
    </location>
    <ligand>
        <name>ATP</name>
        <dbReference type="ChEBI" id="CHEBI:30616"/>
    </ligand>
</feature>
<evidence type="ECO:0000256" key="5">
    <source>
        <dbReference type="ARBA" id="ARBA00023054"/>
    </source>
</evidence>
<evidence type="ECO:0000256" key="1">
    <source>
        <dbReference type="ARBA" id="ARBA00004496"/>
    </source>
</evidence>
<dbReference type="InterPro" id="IPR010935">
    <property type="entry name" value="SMC_hinge"/>
</dbReference>
<dbReference type="NCBIfam" id="TIGR02168">
    <property type="entry name" value="SMC_prok_B"/>
    <property type="match status" value="1"/>
</dbReference>
<dbReference type="Gene3D" id="1.20.1060.20">
    <property type="match status" value="1"/>
</dbReference>
<comment type="subunit">
    <text evidence="7">Homodimer.</text>
</comment>
<accession>A0A1M6F1K3</accession>
<dbReference type="GO" id="GO:0006260">
    <property type="term" value="P:DNA replication"/>
    <property type="evidence" value="ECO:0007669"/>
    <property type="project" value="UniProtKB-UniRule"/>
</dbReference>